<evidence type="ECO:0000256" key="2">
    <source>
        <dbReference type="ARBA" id="ARBA00024035"/>
    </source>
</evidence>
<sequence>MTLWQACSAGAAARPVRGQGDGMTGSWINFLSDYGVDDACVGVCHGVIARHAPSARVLDVCHSIAPQDVGHAAITLAGAVGYLPAGIHLVVVERLDADGYTRGVAVRTTDGSVFVCPDNGVASLAWEALGGIADVHEIANRELWLPLPTAVFRGRDVYAPVAARLAAGLELTDVGPRLDAASLTRFRPRACSVDDDHVHGEVVSIDHFGNLSLNVTRIDLEAAGILLGDRVEVRAGNRLMRLTFTQTYGEVPRGGVTVCEDALRRVMIAVNCGRASDALRLRRQDAVVIAQLPRDPSAFRIVQDLPLPA</sequence>
<dbReference type="Proteomes" id="UP000000657">
    <property type="component" value="Chromosome"/>
</dbReference>
<keyword evidence="6" id="KW-1185">Reference proteome</keyword>
<dbReference type="PIRSF" id="PIRSF006779">
    <property type="entry name" value="UCP006779"/>
    <property type="match status" value="1"/>
</dbReference>
<feature type="domain" description="S-adenosyl-l-methionine hydroxide adenosyltransferase N-terminal" evidence="3">
    <location>
        <begin position="28"/>
        <end position="175"/>
    </location>
</feature>
<dbReference type="InterPro" id="IPR023227">
    <property type="entry name" value="SAM_OH_AdoTrfase_C_sf"/>
</dbReference>
<keyword evidence="1" id="KW-0949">S-adenosyl-L-methionine</keyword>
<evidence type="ECO:0000313" key="5">
    <source>
        <dbReference type="EMBL" id="CAJ59641.1"/>
    </source>
</evidence>
<dbReference type="STRING" id="326424.FRAAL0976"/>
<dbReference type="InterPro" id="IPR023228">
    <property type="entry name" value="SAM_OH_AdoTrfase_N_sf"/>
</dbReference>
<dbReference type="InterPro" id="IPR046470">
    <property type="entry name" value="SAM_HAT_C"/>
</dbReference>
<evidence type="ECO:0008006" key="7">
    <source>
        <dbReference type="Google" id="ProtNLM"/>
    </source>
</evidence>
<dbReference type="HOGENOM" id="CLU_059734_1_0_11"/>
<evidence type="ECO:0000313" key="6">
    <source>
        <dbReference type="Proteomes" id="UP000000657"/>
    </source>
</evidence>
<feature type="domain" description="S-adenosyl-l-methionine hydroxide adenosyltransferase C-terminal" evidence="4">
    <location>
        <begin position="200"/>
        <end position="287"/>
    </location>
</feature>
<dbReference type="KEGG" id="fal:FRAAL0976"/>
<proteinExistence type="inferred from homology"/>
<dbReference type="PANTHER" id="PTHR35092">
    <property type="entry name" value="CHLORINASE MJ1651"/>
    <property type="match status" value="1"/>
</dbReference>
<evidence type="ECO:0000259" key="4">
    <source>
        <dbReference type="Pfam" id="PF20257"/>
    </source>
</evidence>
<dbReference type="InterPro" id="IPR002747">
    <property type="entry name" value="SAM_OH_AdoTrfase"/>
</dbReference>
<organism evidence="5 6">
    <name type="scientific">Frankia alni (strain DSM 45986 / CECT 9034 / ACN14a)</name>
    <dbReference type="NCBI Taxonomy" id="326424"/>
    <lineage>
        <taxon>Bacteria</taxon>
        <taxon>Bacillati</taxon>
        <taxon>Actinomycetota</taxon>
        <taxon>Actinomycetes</taxon>
        <taxon>Frankiales</taxon>
        <taxon>Frankiaceae</taxon>
        <taxon>Frankia</taxon>
    </lineage>
</organism>
<protein>
    <recommendedName>
        <fullName evidence="7">SAM-dependent chlorinase/fluorinase</fullName>
    </recommendedName>
</protein>
<accession>Q0RS24</accession>
<dbReference type="EMBL" id="CT573213">
    <property type="protein sequence ID" value="CAJ59641.1"/>
    <property type="molecule type" value="Genomic_DNA"/>
</dbReference>
<dbReference type="InterPro" id="IPR046469">
    <property type="entry name" value="SAM_HAT_N"/>
</dbReference>
<name>Q0RS24_FRAAA</name>
<gene>
    <name evidence="5" type="ordered locus">FRAAL0976</name>
</gene>
<dbReference type="eggNOG" id="COG1912">
    <property type="taxonomic scope" value="Bacteria"/>
</dbReference>
<dbReference type="Gene3D" id="3.40.50.10790">
    <property type="entry name" value="S-adenosyl-l-methionine hydroxide adenosyltransferase, N-terminal"/>
    <property type="match status" value="1"/>
</dbReference>
<evidence type="ECO:0000256" key="1">
    <source>
        <dbReference type="ARBA" id="ARBA00022691"/>
    </source>
</evidence>
<dbReference type="Gene3D" id="2.40.30.90">
    <property type="entry name" value="Bacterial fluorinating enzyme like"/>
    <property type="match status" value="1"/>
</dbReference>
<evidence type="ECO:0000259" key="3">
    <source>
        <dbReference type="Pfam" id="PF01887"/>
    </source>
</evidence>
<reference evidence="5 6" key="1">
    <citation type="journal article" date="2007" name="Genome Res.">
        <title>Genome characteristics of facultatively symbiotic Frankia sp. strains reflect host range and host plant biogeography.</title>
        <authorList>
            <person name="Normand P."/>
            <person name="Lapierre P."/>
            <person name="Tisa L.S."/>
            <person name="Gogarten J.P."/>
            <person name="Alloisio N."/>
            <person name="Bagnarol E."/>
            <person name="Bassi C.A."/>
            <person name="Berry A.M."/>
            <person name="Bickhart D.M."/>
            <person name="Choisne N."/>
            <person name="Couloux A."/>
            <person name="Cournoyer B."/>
            <person name="Cruveiller S."/>
            <person name="Daubin V."/>
            <person name="Demange N."/>
            <person name="Francino M.P."/>
            <person name="Goltsman E."/>
            <person name="Huang Y."/>
            <person name="Kopp O.R."/>
            <person name="Labarre L."/>
            <person name="Lapidus A."/>
            <person name="Lavire C."/>
            <person name="Marechal J."/>
            <person name="Martinez M."/>
            <person name="Mastronunzio J.E."/>
            <person name="Mullin B.C."/>
            <person name="Niemann J."/>
            <person name="Pujic P."/>
            <person name="Rawnsley T."/>
            <person name="Rouy Z."/>
            <person name="Schenowitz C."/>
            <person name="Sellstedt A."/>
            <person name="Tavares F."/>
            <person name="Tomkins J.P."/>
            <person name="Vallenet D."/>
            <person name="Valverde C."/>
            <person name="Wall L.G."/>
            <person name="Wang Y."/>
            <person name="Medigue C."/>
            <person name="Benson D.R."/>
        </authorList>
    </citation>
    <scope>NUCLEOTIDE SEQUENCE [LARGE SCALE GENOMIC DNA]</scope>
    <source>
        <strain evidence="6">DSM 45986 / CECT 9034 / ACN14a</strain>
    </source>
</reference>
<comment type="similarity">
    <text evidence="2">Belongs to the SAM hydrolase / SAM-dependent halogenase family.</text>
</comment>
<dbReference type="Pfam" id="PF01887">
    <property type="entry name" value="SAM_HAT_N"/>
    <property type="match status" value="1"/>
</dbReference>
<dbReference type="PANTHER" id="PTHR35092:SF1">
    <property type="entry name" value="CHLORINASE MJ1651"/>
    <property type="match status" value="1"/>
</dbReference>
<dbReference type="AlphaFoldDB" id="Q0RS24"/>
<dbReference type="SUPFAM" id="SSF102522">
    <property type="entry name" value="Bacterial fluorinating enzyme, N-terminal domain"/>
    <property type="match status" value="1"/>
</dbReference>
<dbReference type="Pfam" id="PF20257">
    <property type="entry name" value="SAM_HAT_C"/>
    <property type="match status" value="1"/>
</dbReference>
<dbReference type="SUPFAM" id="SSF101852">
    <property type="entry name" value="Bacterial fluorinating enzyme, C-terminal domain"/>
    <property type="match status" value="1"/>
</dbReference>